<organism evidence="2 3">
    <name type="scientific">Phytohabitans maris</name>
    <dbReference type="NCBI Taxonomy" id="3071409"/>
    <lineage>
        <taxon>Bacteria</taxon>
        <taxon>Bacillati</taxon>
        <taxon>Actinomycetota</taxon>
        <taxon>Actinomycetes</taxon>
        <taxon>Micromonosporales</taxon>
        <taxon>Micromonosporaceae</taxon>
    </lineage>
</organism>
<dbReference type="Pfam" id="PF20530">
    <property type="entry name" value="DUF6745"/>
    <property type="match status" value="1"/>
</dbReference>
<evidence type="ECO:0000313" key="3">
    <source>
        <dbReference type="Proteomes" id="UP001230908"/>
    </source>
</evidence>
<dbReference type="Proteomes" id="UP001230908">
    <property type="component" value="Unassembled WGS sequence"/>
</dbReference>
<dbReference type="RefSeq" id="WP_308717017.1">
    <property type="nucleotide sequence ID" value="NZ_JAVHUY010000046.1"/>
</dbReference>
<dbReference type="EMBL" id="JAVHUY010000046">
    <property type="protein sequence ID" value="MDQ7909759.1"/>
    <property type="molecule type" value="Genomic_DNA"/>
</dbReference>
<protein>
    <recommendedName>
        <fullName evidence="1">DUF6745 domain-containing protein</fullName>
    </recommendedName>
</protein>
<keyword evidence="3" id="KW-1185">Reference proteome</keyword>
<gene>
    <name evidence="2" type="ORF">RB614_35085</name>
</gene>
<comment type="caution">
    <text evidence="2">The sequence shown here is derived from an EMBL/GenBank/DDBJ whole genome shotgun (WGS) entry which is preliminary data.</text>
</comment>
<reference evidence="2 3" key="1">
    <citation type="submission" date="2023-08" db="EMBL/GenBank/DDBJ databases">
        <title>Phytohabitans sansha sp. nov., isolated from marine sediment.</title>
        <authorList>
            <person name="Zhao Y."/>
            <person name="Yi K."/>
        </authorList>
    </citation>
    <scope>NUCLEOTIDE SEQUENCE [LARGE SCALE GENOMIC DNA]</scope>
    <source>
        <strain evidence="2 3">ZYX-F-186</strain>
    </source>
</reference>
<accession>A0ABU0ZTX2</accession>
<name>A0ABU0ZTX2_9ACTN</name>
<feature type="domain" description="DUF6745" evidence="1">
    <location>
        <begin position="252"/>
        <end position="442"/>
    </location>
</feature>
<sequence>MFRRRRQPPASWREEAAANWRAALLSTEPADRAAAEAAVGELYRLHRLPPPVFVWTDSPLSGLLVSFWAQWTWSGSRESLVEELHSAQGWARLPQRIRDSVGASVGALLDAPPPFWKRPQYLAKGRRVVETTGEVSARLHGVPGTRGLRGLRMRAAVARVFGASSVHPGQLAKPVSALEAGYTYTRRWFPHGSPLLDTQPVDGVIRRACAEGFEPFRYGGPYATEAVYGMMRGQAQLAAEMAGELDACRRAGLARYPGRLAAVLDPVIAAARSCWTWWPSARHCTMVERPVRLVVDWPAPHRPRPHCADGPAIAWRDGWDLYAWRGVLVPRGVIDGAWTAEEWLAEPNAEVRRAVAERLGYERLLDARGARRVATDGYGTLWRIPDPNAGEDITLVDVMNSTPEPDGSVKRYVLRVPPDQTVPRDAIGWTFGLPPGAYDPDAMT</sequence>
<dbReference type="InterPro" id="IPR046633">
    <property type="entry name" value="DUF6745"/>
</dbReference>
<evidence type="ECO:0000259" key="1">
    <source>
        <dbReference type="Pfam" id="PF20530"/>
    </source>
</evidence>
<proteinExistence type="predicted"/>
<evidence type="ECO:0000313" key="2">
    <source>
        <dbReference type="EMBL" id="MDQ7909759.1"/>
    </source>
</evidence>